<dbReference type="Gene3D" id="3.20.20.150">
    <property type="entry name" value="Divalent-metal-dependent TIM barrel enzymes"/>
    <property type="match status" value="1"/>
</dbReference>
<dbReference type="Proteomes" id="UP001230908">
    <property type="component" value="Unassembled WGS sequence"/>
</dbReference>
<proteinExistence type="predicted"/>
<protein>
    <submittedName>
        <fullName evidence="2">Sugar phosphate isomerase/epimerase family protein</fullName>
    </submittedName>
</protein>
<comment type="caution">
    <text evidence="2">The sequence shown here is derived from an EMBL/GenBank/DDBJ whole genome shotgun (WGS) entry which is preliminary data.</text>
</comment>
<dbReference type="Pfam" id="PF01261">
    <property type="entry name" value="AP_endonuc_2"/>
    <property type="match status" value="1"/>
</dbReference>
<dbReference type="InterPro" id="IPR036237">
    <property type="entry name" value="Xyl_isomerase-like_sf"/>
</dbReference>
<dbReference type="GO" id="GO:0016853">
    <property type="term" value="F:isomerase activity"/>
    <property type="evidence" value="ECO:0007669"/>
    <property type="project" value="UniProtKB-KW"/>
</dbReference>
<dbReference type="RefSeq" id="WP_308716661.1">
    <property type="nucleotide sequence ID" value="NZ_JAVHUY010000041.1"/>
</dbReference>
<gene>
    <name evidence="2" type="ORF">RB614_33250</name>
</gene>
<dbReference type="InterPro" id="IPR050312">
    <property type="entry name" value="IolE/XylAMocC-like"/>
</dbReference>
<reference evidence="2 3" key="1">
    <citation type="submission" date="2023-08" db="EMBL/GenBank/DDBJ databases">
        <title>Phytohabitans sansha sp. nov., isolated from marine sediment.</title>
        <authorList>
            <person name="Zhao Y."/>
            <person name="Yi K."/>
        </authorList>
    </citation>
    <scope>NUCLEOTIDE SEQUENCE [LARGE SCALE GENOMIC DNA]</scope>
    <source>
        <strain evidence="2 3">ZYX-F-186</strain>
    </source>
</reference>
<keyword evidence="3" id="KW-1185">Reference proteome</keyword>
<evidence type="ECO:0000313" key="3">
    <source>
        <dbReference type="Proteomes" id="UP001230908"/>
    </source>
</evidence>
<organism evidence="2 3">
    <name type="scientific">Phytohabitans maris</name>
    <dbReference type="NCBI Taxonomy" id="3071409"/>
    <lineage>
        <taxon>Bacteria</taxon>
        <taxon>Bacillati</taxon>
        <taxon>Actinomycetota</taxon>
        <taxon>Actinomycetes</taxon>
        <taxon>Micromonosporales</taxon>
        <taxon>Micromonosporaceae</taxon>
    </lineage>
</organism>
<dbReference type="PANTHER" id="PTHR12110">
    <property type="entry name" value="HYDROXYPYRUVATE ISOMERASE"/>
    <property type="match status" value="1"/>
</dbReference>
<dbReference type="SUPFAM" id="SSF51658">
    <property type="entry name" value="Xylose isomerase-like"/>
    <property type="match status" value="1"/>
</dbReference>
<name>A0ABU0ZQU5_9ACTN</name>
<dbReference type="InterPro" id="IPR013022">
    <property type="entry name" value="Xyl_isomerase-like_TIM-brl"/>
</dbReference>
<dbReference type="EMBL" id="JAVHUY010000041">
    <property type="protein sequence ID" value="MDQ7909401.1"/>
    <property type="molecule type" value="Genomic_DNA"/>
</dbReference>
<keyword evidence="2" id="KW-0413">Isomerase</keyword>
<feature type="domain" description="Xylose isomerase-like TIM barrel" evidence="1">
    <location>
        <begin position="36"/>
        <end position="271"/>
    </location>
</feature>
<sequence>MKLSFEVWPNMPWGRLEAAGPAWNSWGDKPAAWCVEQTAKYGYDGVDFIFAKLLEAPKSEYDEQLRQVRATAERVGIDIGYVAHHTTFVSPREFDRERGIDTFKKALDAAAVLGAKSVCTLIGDGYYDPPLNVLLSRKEAWRQCREAITEVAAHAAGLGLNVSIELLQGTILNRVELIERMFDEVGASNLRMTLDTGAFYVTVKPFMNVKAAVKRLARYIDIVQIKDEVGLPTIVNCNHIWFGGGLVDFRETYEALAEINFDGYVSVEWEGWQVGGPIGVGEPAGVGLADFDRVAEESLEFLGEFGFVPLRSQPVGSR</sequence>
<accession>A0ABU0ZQU5</accession>
<evidence type="ECO:0000259" key="1">
    <source>
        <dbReference type="Pfam" id="PF01261"/>
    </source>
</evidence>
<evidence type="ECO:0000313" key="2">
    <source>
        <dbReference type="EMBL" id="MDQ7909401.1"/>
    </source>
</evidence>